<organism evidence="4 5">
    <name type="scientific">Cyphellophora europaea (strain CBS 101466)</name>
    <name type="common">Phialophora europaea</name>
    <dbReference type="NCBI Taxonomy" id="1220924"/>
    <lineage>
        <taxon>Eukaryota</taxon>
        <taxon>Fungi</taxon>
        <taxon>Dikarya</taxon>
        <taxon>Ascomycota</taxon>
        <taxon>Pezizomycotina</taxon>
        <taxon>Eurotiomycetes</taxon>
        <taxon>Chaetothyriomycetidae</taxon>
        <taxon>Chaetothyriales</taxon>
        <taxon>Cyphellophoraceae</taxon>
        <taxon>Cyphellophora</taxon>
    </lineage>
</organism>
<protein>
    <recommendedName>
        <fullName evidence="3">CPAF-like PDZ domain-containing protein</fullName>
    </recommendedName>
</protein>
<feature type="region of interest" description="Disordered" evidence="1">
    <location>
        <begin position="284"/>
        <end position="339"/>
    </location>
</feature>
<evidence type="ECO:0000259" key="3">
    <source>
        <dbReference type="Pfam" id="PF23658"/>
    </source>
</evidence>
<reference evidence="4 5" key="1">
    <citation type="submission" date="2013-03" db="EMBL/GenBank/DDBJ databases">
        <title>The Genome Sequence of Phialophora europaea CBS 101466.</title>
        <authorList>
            <consortium name="The Broad Institute Genomics Platform"/>
            <person name="Cuomo C."/>
            <person name="de Hoog S."/>
            <person name="Gorbushina A."/>
            <person name="Walker B."/>
            <person name="Young S.K."/>
            <person name="Zeng Q."/>
            <person name="Gargeya S."/>
            <person name="Fitzgerald M."/>
            <person name="Haas B."/>
            <person name="Abouelleil A."/>
            <person name="Allen A.W."/>
            <person name="Alvarado L."/>
            <person name="Arachchi H.M."/>
            <person name="Berlin A.M."/>
            <person name="Chapman S.B."/>
            <person name="Gainer-Dewar J."/>
            <person name="Goldberg J."/>
            <person name="Griggs A."/>
            <person name="Gujja S."/>
            <person name="Hansen M."/>
            <person name="Howarth C."/>
            <person name="Imamovic A."/>
            <person name="Ireland A."/>
            <person name="Larimer J."/>
            <person name="McCowan C."/>
            <person name="Murphy C."/>
            <person name="Pearson M."/>
            <person name="Poon T.W."/>
            <person name="Priest M."/>
            <person name="Roberts A."/>
            <person name="Saif S."/>
            <person name="Shea T."/>
            <person name="Sisk P."/>
            <person name="Sykes S."/>
            <person name="Wortman J."/>
            <person name="Nusbaum C."/>
            <person name="Birren B."/>
        </authorList>
    </citation>
    <scope>NUCLEOTIDE SEQUENCE [LARGE SCALE GENOMIC DNA]</scope>
    <source>
        <strain evidence="4 5">CBS 101466</strain>
    </source>
</reference>
<accession>W2S8Z6</accession>
<dbReference type="Proteomes" id="UP000030752">
    <property type="component" value="Unassembled WGS sequence"/>
</dbReference>
<feature type="region of interest" description="Disordered" evidence="1">
    <location>
        <begin position="695"/>
        <end position="726"/>
    </location>
</feature>
<dbReference type="InterPro" id="IPR029045">
    <property type="entry name" value="ClpP/crotonase-like_dom_sf"/>
</dbReference>
<dbReference type="Gene3D" id="3.90.226.10">
    <property type="entry name" value="2-enoyl-CoA Hydratase, Chain A, domain 1"/>
    <property type="match status" value="1"/>
</dbReference>
<dbReference type="InterPro" id="IPR052766">
    <property type="entry name" value="S41A_metabolite_peptidase"/>
</dbReference>
<evidence type="ECO:0000313" key="4">
    <source>
        <dbReference type="EMBL" id="ETN45115.1"/>
    </source>
</evidence>
<dbReference type="Pfam" id="PF23658">
    <property type="entry name" value="PDZ_CPAF_rel"/>
    <property type="match status" value="1"/>
</dbReference>
<dbReference type="PANTHER" id="PTHR37049">
    <property type="entry name" value="PEPTIDASE S41 FAMILY PROTEIN"/>
    <property type="match status" value="1"/>
</dbReference>
<dbReference type="GeneID" id="19977331"/>
<feature type="domain" description="CPAF-like PDZ" evidence="3">
    <location>
        <begin position="156"/>
        <end position="271"/>
    </location>
</feature>
<proteinExistence type="predicted"/>
<feature type="compositionally biased region" description="Low complexity" evidence="1">
    <location>
        <begin position="291"/>
        <end position="314"/>
    </location>
</feature>
<evidence type="ECO:0000313" key="5">
    <source>
        <dbReference type="Proteomes" id="UP000030752"/>
    </source>
</evidence>
<dbReference type="InParanoid" id="W2S8Z6"/>
<keyword evidence="2" id="KW-0732">Signal</keyword>
<feature type="chain" id="PRO_5004824391" description="CPAF-like PDZ domain-containing protein" evidence="2">
    <location>
        <begin position="25"/>
        <end position="726"/>
    </location>
</feature>
<evidence type="ECO:0000256" key="2">
    <source>
        <dbReference type="SAM" id="SignalP"/>
    </source>
</evidence>
<name>W2S8Z6_CYPE1</name>
<sequence>MHLLTLLSLSAVALGAALPRQATSAEPCADLVSLYNASAQPGDSAQLLDSQIAQDCLSSIPFYSDLATKFMAEFRKHVAFQSTLEILANPPDTYESKAVDILRGLDEIDAKVETGHYSSHYEFETEVALLISSANDGHFSVRLCTTGLFSFSLGEYGLVSVSTTGIDLPQLYVLLNGMLVGGTDEATPITSINGQNATNYITQIAEYQGFQDLDVRYNSLFLSYAAGGSGSTTPSLGSFSFNSGLWPGSNVTVIDFEDGSTLQIPTIVSVSFASSEGIKDGQSLFQSTCIPSPTSEEPSSTTSPVEPEVTTEVSPETEPEPSAEPSAEPSTLPSFTSGPLGYPESIVRDGYNQVNGFYLDNDTAVMFIPTFETDNAPANDSLNVAEIAAGFIYTARNSGHSRLIIDLTGNGGGDITRAFTLFSIFFPAEIAYSATRFRRHPASELVSKVLGTLNETEAAKEVDFVYQYAVTPDQHSGFPTLASYLTTITEHGVPVSALHANFNNSAYSSEESPIYGYGPFPITNKTAPYAPEDILIITDGYCSSTCTTFVNLMSNVGQVPTLAFGGRPLNAPMQIMGGVRGGQAMQADGVSSFFAVTAQQLQVDPSILSAEELQLANDTAPLPLAAFPVVVTSLGVNLRNAYQEGDDDLPLQFQYQAADCRLFYTLENYLQPSTVWQAAKDAVWGGGGCVPGSTGGKGSLADRAGNGTAGRGWSGWREKSSVYGRP</sequence>
<dbReference type="VEuPathDB" id="FungiDB:HMPREF1541_09992"/>
<dbReference type="STRING" id="1220924.W2S8Z6"/>
<feature type="signal peptide" evidence="2">
    <location>
        <begin position="1"/>
        <end position="24"/>
    </location>
</feature>
<dbReference type="PANTHER" id="PTHR37049:SF4">
    <property type="entry name" value="RHODANESE DOMAIN-CONTAINING PROTEIN"/>
    <property type="match status" value="1"/>
</dbReference>
<dbReference type="HOGENOM" id="CLU_014251_1_1_1"/>
<dbReference type="OrthoDB" id="27214at2759"/>
<dbReference type="eggNOG" id="ENOG502S4FW">
    <property type="taxonomic scope" value="Eukaryota"/>
</dbReference>
<gene>
    <name evidence="4" type="ORF">HMPREF1541_09992</name>
</gene>
<dbReference type="AlphaFoldDB" id="W2S8Z6"/>
<dbReference type="InterPro" id="IPR056186">
    <property type="entry name" value="PDZ_CPAF-rel"/>
</dbReference>
<dbReference type="SUPFAM" id="SSF52096">
    <property type="entry name" value="ClpP/crotonase"/>
    <property type="match status" value="1"/>
</dbReference>
<dbReference type="EMBL" id="KB822713">
    <property type="protein sequence ID" value="ETN45115.1"/>
    <property type="molecule type" value="Genomic_DNA"/>
</dbReference>
<evidence type="ECO:0000256" key="1">
    <source>
        <dbReference type="SAM" id="MobiDB-lite"/>
    </source>
</evidence>
<dbReference type="RefSeq" id="XP_008712885.1">
    <property type="nucleotide sequence ID" value="XM_008714663.1"/>
</dbReference>
<keyword evidence="5" id="KW-1185">Reference proteome</keyword>